<evidence type="ECO:0000313" key="1">
    <source>
        <dbReference type="EMBL" id="RMX50519.1"/>
    </source>
</evidence>
<gene>
    <name evidence="1" type="ORF">pdam_00024182</name>
</gene>
<feature type="non-terminal residue" evidence="1">
    <location>
        <position position="1"/>
    </location>
</feature>
<dbReference type="PANTHER" id="PTHR33050:SF7">
    <property type="entry name" value="RIBONUCLEASE H"/>
    <property type="match status" value="1"/>
</dbReference>
<dbReference type="AlphaFoldDB" id="A0A3M6UAF8"/>
<dbReference type="InterPro" id="IPR052055">
    <property type="entry name" value="Hepadnavirus_pol/RT"/>
</dbReference>
<comment type="caution">
    <text evidence="1">The sequence shown here is derived from an EMBL/GenBank/DDBJ whole genome shotgun (WGS) entry which is preliminary data.</text>
</comment>
<dbReference type="SUPFAM" id="SSF56672">
    <property type="entry name" value="DNA/RNA polymerases"/>
    <property type="match status" value="1"/>
</dbReference>
<proteinExistence type="predicted"/>
<dbReference type="PANTHER" id="PTHR33050">
    <property type="entry name" value="REVERSE TRANSCRIPTASE DOMAIN-CONTAINING PROTEIN"/>
    <property type="match status" value="1"/>
</dbReference>
<dbReference type="Proteomes" id="UP000275408">
    <property type="component" value="Unassembled WGS sequence"/>
</dbReference>
<organism evidence="1 2">
    <name type="scientific">Pocillopora damicornis</name>
    <name type="common">Cauliflower coral</name>
    <name type="synonym">Millepora damicornis</name>
    <dbReference type="NCBI Taxonomy" id="46731"/>
    <lineage>
        <taxon>Eukaryota</taxon>
        <taxon>Metazoa</taxon>
        <taxon>Cnidaria</taxon>
        <taxon>Anthozoa</taxon>
        <taxon>Hexacorallia</taxon>
        <taxon>Scleractinia</taxon>
        <taxon>Astrocoeniina</taxon>
        <taxon>Pocilloporidae</taxon>
        <taxon>Pocillopora</taxon>
    </lineage>
</organism>
<evidence type="ECO:0000313" key="2">
    <source>
        <dbReference type="Proteomes" id="UP000275408"/>
    </source>
</evidence>
<protein>
    <submittedName>
        <fullName evidence="1">Uncharacterized protein</fullName>
    </submittedName>
</protein>
<keyword evidence="2" id="KW-1185">Reference proteome</keyword>
<reference evidence="1 2" key="1">
    <citation type="journal article" date="2018" name="Sci. Rep.">
        <title>Comparative analysis of the Pocillopora damicornis genome highlights role of immune system in coral evolution.</title>
        <authorList>
            <person name="Cunning R."/>
            <person name="Bay R.A."/>
            <person name="Gillette P."/>
            <person name="Baker A.C."/>
            <person name="Traylor-Knowles N."/>
        </authorList>
    </citation>
    <scope>NUCLEOTIDE SEQUENCE [LARGE SCALE GENOMIC DNA]</scope>
    <source>
        <strain evidence="1">RSMAS</strain>
        <tissue evidence="1">Whole animal</tissue>
    </source>
</reference>
<dbReference type="InterPro" id="IPR043502">
    <property type="entry name" value="DNA/RNA_pol_sf"/>
</dbReference>
<sequence length="380" mass="43331">PEAIHLNTNQSSEEDLAQVEEIVQKYELESGQSLTVKGNLKKNLGFWRSTGAPNFILTIIEKGYKLPFASLPLSVRLKNNKSARLHANFVDQAVLELVNSGRVCRVDKQPFIVNPLSVSIQPCGKKRLILDLRHAQTVRQDLYGAGFVVNEEKSVWEPTQILDWLGITWNSLLGTLRIVERRITKITNTIDRIIEAELASFKVQIISTAPVVGNIGRIMTRYCVMSTLCVDNWDSVFCLDDYYKEELYFWKDNLINLNSRYCFVSKDPSYFVYSDGSATGGGAFIDFNNDFVCHKLWTENESLRSSTWRELSYAVGTLVVPFWPSAHYWPLIMHRYGDSLVAHVIRAGREVLIHGRNHNSLLGSHQFTGYIIALRMEFTE</sequence>
<dbReference type="EMBL" id="RCHS01001940">
    <property type="protein sequence ID" value="RMX50519.1"/>
    <property type="molecule type" value="Genomic_DNA"/>
</dbReference>
<name>A0A3M6UAF8_POCDA</name>
<accession>A0A3M6UAF8</accession>